<dbReference type="EMBL" id="BMAV01026926">
    <property type="protein sequence ID" value="GFS54531.1"/>
    <property type="molecule type" value="Genomic_DNA"/>
</dbReference>
<name>A0A8X6MHS5_9ARAC</name>
<dbReference type="OrthoDB" id="6470724at2759"/>
<evidence type="ECO:0000313" key="1">
    <source>
        <dbReference type="EMBL" id="GFS54531.1"/>
    </source>
</evidence>
<organism evidence="1 2">
    <name type="scientific">Trichonephila inaurata madagascariensis</name>
    <dbReference type="NCBI Taxonomy" id="2747483"/>
    <lineage>
        <taxon>Eukaryota</taxon>
        <taxon>Metazoa</taxon>
        <taxon>Ecdysozoa</taxon>
        <taxon>Arthropoda</taxon>
        <taxon>Chelicerata</taxon>
        <taxon>Arachnida</taxon>
        <taxon>Araneae</taxon>
        <taxon>Araneomorphae</taxon>
        <taxon>Entelegynae</taxon>
        <taxon>Araneoidea</taxon>
        <taxon>Nephilidae</taxon>
        <taxon>Trichonephila</taxon>
        <taxon>Trichonephila inaurata</taxon>
    </lineage>
</organism>
<dbReference type="AlphaFoldDB" id="A0A8X6MHS5"/>
<comment type="caution">
    <text evidence="1">The sequence shown here is derived from an EMBL/GenBank/DDBJ whole genome shotgun (WGS) entry which is preliminary data.</text>
</comment>
<keyword evidence="2" id="KW-1185">Reference proteome</keyword>
<evidence type="ECO:0000313" key="2">
    <source>
        <dbReference type="Proteomes" id="UP000886998"/>
    </source>
</evidence>
<reference evidence="1" key="1">
    <citation type="submission" date="2020-08" db="EMBL/GenBank/DDBJ databases">
        <title>Multicomponent nature underlies the extraordinary mechanical properties of spider dragline silk.</title>
        <authorList>
            <person name="Kono N."/>
            <person name="Nakamura H."/>
            <person name="Mori M."/>
            <person name="Yoshida Y."/>
            <person name="Ohtoshi R."/>
            <person name="Malay A.D."/>
            <person name="Moran D.A.P."/>
            <person name="Tomita M."/>
            <person name="Numata K."/>
            <person name="Arakawa K."/>
        </authorList>
    </citation>
    <scope>NUCLEOTIDE SEQUENCE</scope>
</reference>
<sequence>MLSETWLDNDEHASIPNFDCCVQFKRPGQRAAGVVREIYRKQNNSHVVTPHMDITYRQTSELEMLCDALIPSFYQSPNSQLHKILWVAVSSAVGFHVECRRYLQIVCLQDVVSVDQTDESKCSYDSFKFLGQLQGDSTCVHFSEIQTIMQYAVCEAMRTSYCHCDAVNCYFSISPNKFFHLFPSSRNQNWTAASIFINNFGTPFRKFLYLLCIVHSSP</sequence>
<accession>A0A8X6MHS5</accession>
<dbReference type="Proteomes" id="UP000886998">
    <property type="component" value="Unassembled WGS sequence"/>
</dbReference>
<protein>
    <submittedName>
        <fullName evidence="1">Uncharacterized protein</fullName>
    </submittedName>
</protein>
<proteinExistence type="predicted"/>
<gene>
    <name evidence="1" type="ORF">TNIN_237741</name>
</gene>